<dbReference type="AlphaFoldDB" id="A0AA36M4F3"/>
<evidence type="ECO:0000256" key="1">
    <source>
        <dbReference type="SAM" id="MobiDB-lite"/>
    </source>
</evidence>
<dbReference type="EMBL" id="CATQJL010000223">
    <property type="protein sequence ID" value="CAJ0598429.1"/>
    <property type="molecule type" value="Genomic_DNA"/>
</dbReference>
<name>A0AA36M4F3_CYLNA</name>
<reference evidence="2" key="1">
    <citation type="submission" date="2023-07" db="EMBL/GenBank/DDBJ databases">
        <authorList>
            <consortium name="CYATHOMIX"/>
        </authorList>
    </citation>
    <scope>NUCLEOTIDE SEQUENCE</scope>
    <source>
        <strain evidence="2">N/A</strain>
    </source>
</reference>
<sequence>MGSLPVFSRSAASRRHNHLHCGCVALKTKCACSRWRANELRRSLQKQRSTTTLLSLTSADTTKGRSRWPTRDKRFLPASRSQSEDGLVGKWGRCKRSC</sequence>
<keyword evidence="3" id="KW-1185">Reference proteome</keyword>
<evidence type="ECO:0000313" key="3">
    <source>
        <dbReference type="Proteomes" id="UP001176961"/>
    </source>
</evidence>
<proteinExistence type="predicted"/>
<protein>
    <submittedName>
        <fullName evidence="2">Uncharacterized protein</fullName>
    </submittedName>
</protein>
<organism evidence="2 3">
    <name type="scientific">Cylicocyclus nassatus</name>
    <name type="common">Nematode worm</name>
    <dbReference type="NCBI Taxonomy" id="53992"/>
    <lineage>
        <taxon>Eukaryota</taxon>
        <taxon>Metazoa</taxon>
        <taxon>Ecdysozoa</taxon>
        <taxon>Nematoda</taxon>
        <taxon>Chromadorea</taxon>
        <taxon>Rhabditida</taxon>
        <taxon>Rhabditina</taxon>
        <taxon>Rhabditomorpha</taxon>
        <taxon>Strongyloidea</taxon>
        <taxon>Strongylidae</taxon>
        <taxon>Cylicocyclus</taxon>
    </lineage>
</organism>
<dbReference type="Proteomes" id="UP001176961">
    <property type="component" value="Unassembled WGS sequence"/>
</dbReference>
<gene>
    <name evidence="2" type="ORF">CYNAS_LOCUS10412</name>
</gene>
<comment type="caution">
    <text evidence="2">The sequence shown here is derived from an EMBL/GenBank/DDBJ whole genome shotgun (WGS) entry which is preliminary data.</text>
</comment>
<evidence type="ECO:0000313" key="2">
    <source>
        <dbReference type="EMBL" id="CAJ0598429.1"/>
    </source>
</evidence>
<feature type="non-terminal residue" evidence="2">
    <location>
        <position position="98"/>
    </location>
</feature>
<accession>A0AA36M4F3</accession>
<feature type="region of interest" description="Disordered" evidence="1">
    <location>
        <begin position="55"/>
        <end position="86"/>
    </location>
</feature>